<protein>
    <submittedName>
        <fullName evidence="2">Uncharacterized protein</fullName>
    </submittedName>
</protein>
<dbReference type="EMBL" id="JAENHP010000001">
    <property type="protein sequence ID" value="MBM2614224.1"/>
    <property type="molecule type" value="Genomic_DNA"/>
</dbReference>
<evidence type="ECO:0000313" key="2">
    <source>
        <dbReference type="EMBL" id="MBM2614224.1"/>
    </source>
</evidence>
<accession>A0ABS2A4L8</accession>
<feature type="transmembrane region" description="Helical" evidence="1">
    <location>
        <begin position="9"/>
        <end position="27"/>
    </location>
</feature>
<organism evidence="2 3">
    <name type="scientific">Paractinoplanes ovalisporus</name>
    <dbReference type="NCBI Taxonomy" id="2810368"/>
    <lineage>
        <taxon>Bacteria</taxon>
        <taxon>Bacillati</taxon>
        <taxon>Actinomycetota</taxon>
        <taxon>Actinomycetes</taxon>
        <taxon>Micromonosporales</taxon>
        <taxon>Micromonosporaceae</taxon>
        <taxon>Paractinoplanes</taxon>
    </lineage>
</organism>
<proteinExistence type="predicted"/>
<reference evidence="2 3" key="1">
    <citation type="submission" date="2021-01" db="EMBL/GenBank/DDBJ databases">
        <title>Actinoplanes sp. nov. LDG1-06 isolated from lichen.</title>
        <authorList>
            <person name="Saeng-In P."/>
            <person name="Phongsopitanun W."/>
            <person name="Kanchanasin P."/>
            <person name="Yuki M."/>
            <person name="Kudo T."/>
            <person name="Ohkuma M."/>
            <person name="Tanasupawat S."/>
        </authorList>
    </citation>
    <scope>NUCLEOTIDE SEQUENCE [LARGE SCALE GENOMIC DNA]</scope>
    <source>
        <strain evidence="2 3">LDG1-06</strain>
    </source>
</reference>
<dbReference type="Proteomes" id="UP000632138">
    <property type="component" value="Unassembled WGS sequence"/>
</dbReference>
<sequence length="83" mass="8814">MRRFQPRHWVAAAVAVGAFVVLTALLFQPPRTGPDAPAEPVHQHHAAALDPVTAVVLGANVVVLLGIVVLEVRRSRHSAAASR</sequence>
<evidence type="ECO:0000313" key="3">
    <source>
        <dbReference type="Proteomes" id="UP000632138"/>
    </source>
</evidence>
<dbReference type="RefSeq" id="WP_203374134.1">
    <property type="nucleotide sequence ID" value="NZ_JAENHP010000001.1"/>
</dbReference>
<feature type="transmembrane region" description="Helical" evidence="1">
    <location>
        <begin position="47"/>
        <end position="70"/>
    </location>
</feature>
<keyword evidence="1" id="KW-0812">Transmembrane</keyword>
<keyword evidence="3" id="KW-1185">Reference proteome</keyword>
<evidence type="ECO:0000256" key="1">
    <source>
        <dbReference type="SAM" id="Phobius"/>
    </source>
</evidence>
<keyword evidence="1" id="KW-1133">Transmembrane helix</keyword>
<gene>
    <name evidence="2" type="ORF">JIG36_01470</name>
</gene>
<comment type="caution">
    <text evidence="2">The sequence shown here is derived from an EMBL/GenBank/DDBJ whole genome shotgun (WGS) entry which is preliminary data.</text>
</comment>
<name>A0ABS2A4L8_9ACTN</name>
<keyword evidence="1" id="KW-0472">Membrane</keyword>